<feature type="transmembrane region" description="Helical" evidence="1">
    <location>
        <begin position="79"/>
        <end position="98"/>
    </location>
</feature>
<keyword evidence="3" id="KW-1185">Reference proteome</keyword>
<feature type="transmembrane region" description="Helical" evidence="1">
    <location>
        <begin position="110"/>
        <end position="129"/>
    </location>
</feature>
<dbReference type="AlphaFoldDB" id="A0A1G5BKE6"/>
<dbReference type="Proteomes" id="UP000199354">
    <property type="component" value="Unassembled WGS sequence"/>
</dbReference>
<evidence type="ECO:0000313" key="3">
    <source>
        <dbReference type="Proteomes" id="UP000199354"/>
    </source>
</evidence>
<organism evidence="2 3">
    <name type="scientific">Flavobacterium caeni</name>
    <dbReference type="NCBI Taxonomy" id="490189"/>
    <lineage>
        <taxon>Bacteria</taxon>
        <taxon>Pseudomonadati</taxon>
        <taxon>Bacteroidota</taxon>
        <taxon>Flavobacteriia</taxon>
        <taxon>Flavobacteriales</taxon>
        <taxon>Flavobacteriaceae</taxon>
        <taxon>Flavobacterium</taxon>
    </lineage>
</organism>
<accession>A0A1G5BKE6</accession>
<feature type="transmembrane region" description="Helical" evidence="1">
    <location>
        <begin position="41"/>
        <end position="59"/>
    </location>
</feature>
<proteinExistence type="predicted"/>
<dbReference type="STRING" id="490189.SAMN02927903_00401"/>
<protein>
    <submittedName>
        <fullName evidence="2">Uncharacterized protein</fullName>
    </submittedName>
</protein>
<sequence length="152" mass="16646">MPPFSEPFETSLVHIPMLFFIVGFLCKIAAFFVTRIYMEELALCCLMLAASGVLGGFLRESGLNDQELRAFGNPITRGQAVNLMFGLTVMTAAVCFVFQVFGRSGLVCKMLGLVLYGLLLASVFTVARFDDESLDKYADELTAAVPSFNPPH</sequence>
<dbReference type="EMBL" id="FMVF01000002">
    <property type="protein sequence ID" value="SCX90662.1"/>
    <property type="molecule type" value="Genomic_DNA"/>
</dbReference>
<feature type="transmembrane region" description="Helical" evidence="1">
    <location>
        <begin position="12"/>
        <end position="34"/>
    </location>
</feature>
<reference evidence="2 3" key="1">
    <citation type="submission" date="2016-10" db="EMBL/GenBank/DDBJ databases">
        <authorList>
            <person name="de Groot N.N."/>
        </authorList>
    </citation>
    <scope>NUCLEOTIDE SEQUENCE [LARGE SCALE GENOMIC DNA]</scope>
    <source>
        <strain evidence="2 3">CGMCC 1.7031</strain>
    </source>
</reference>
<name>A0A1G5BKE6_9FLAO</name>
<dbReference type="RefSeq" id="WP_139149562.1">
    <property type="nucleotide sequence ID" value="NZ_FMVF01000002.1"/>
</dbReference>
<evidence type="ECO:0000313" key="2">
    <source>
        <dbReference type="EMBL" id="SCX90662.1"/>
    </source>
</evidence>
<keyword evidence="1" id="KW-0812">Transmembrane</keyword>
<keyword evidence="1" id="KW-1133">Transmembrane helix</keyword>
<evidence type="ECO:0000256" key="1">
    <source>
        <dbReference type="SAM" id="Phobius"/>
    </source>
</evidence>
<keyword evidence="1" id="KW-0472">Membrane</keyword>
<gene>
    <name evidence="2" type="ORF">SAMN02927903_00401</name>
</gene>